<evidence type="ECO:0000256" key="1">
    <source>
        <dbReference type="SAM" id="SignalP"/>
    </source>
</evidence>
<evidence type="ECO:0000313" key="3">
    <source>
        <dbReference type="Proteomes" id="UP000184510"/>
    </source>
</evidence>
<dbReference type="AlphaFoldDB" id="A0A1M6SB57"/>
<evidence type="ECO:0000313" key="2">
    <source>
        <dbReference type="EMBL" id="SHK41849.1"/>
    </source>
</evidence>
<keyword evidence="3" id="KW-1185">Reference proteome</keyword>
<gene>
    <name evidence="2" type="ORF">SAMN02745181_3772</name>
</gene>
<reference evidence="2 3" key="1">
    <citation type="submission" date="2016-11" db="EMBL/GenBank/DDBJ databases">
        <authorList>
            <person name="Jaros S."/>
            <person name="Januszkiewicz K."/>
            <person name="Wedrychowicz H."/>
        </authorList>
    </citation>
    <scope>NUCLEOTIDE SEQUENCE [LARGE SCALE GENOMIC DNA]</scope>
    <source>
        <strain evidence="2 3">DSM 18772</strain>
    </source>
</reference>
<keyword evidence="1" id="KW-0732">Signal</keyword>
<sequence>MMKKIMISMLSLALMGGVVCAKGDEVKKLAAIEKTAKHPKGVNLKLMSEDADYGYSDKKPIRVGSKEEFGGPQAEREYFATLLDAAGKPVKVQRLFSGGNDPEGHVLDCYEVETSTGDKVRLWISMYHPKNKPEKQPAPVGFYKKRG</sequence>
<proteinExistence type="predicted"/>
<dbReference type="OrthoDB" id="5522619at2"/>
<dbReference type="RefSeq" id="WP_143185310.1">
    <property type="nucleotide sequence ID" value="NZ_FQYR01000009.1"/>
</dbReference>
<protein>
    <submittedName>
        <fullName evidence="2">Uncharacterized protein</fullName>
    </submittedName>
</protein>
<dbReference type="InParanoid" id="A0A1M6SB57"/>
<feature type="chain" id="PRO_5013110623" evidence="1">
    <location>
        <begin position="22"/>
        <end position="147"/>
    </location>
</feature>
<name>A0A1M6SB57_9BACT</name>
<feature type="signal peptide" evidence="1">
    <location>
        <begin position="1"/>
        <end position="21"/>
    </location>
</feature>
<dbReference type="Proteomes" id="UP000184510">
    <property type="component" value="Unassembled WGS sequence"/>
</dbReference>
<dbReference type="EMBL" id="FQYR01000009">
    <property type="protein sequence ID" value="SHK41849.1"/>
    <property type="molecule type" value="Genomic_DNA"/>
</dbReference>
<accession>A0A1M6SB57</accession>
<organism evidence="2 3">
    <name type="scientific">Rubritalea squalenifaciens DSM 18772</name>
    <dbReference type="NCBI Taxonomy" id="1123071"/>
    <lineage>
        <taxon>Bacteria</taxon>
        <taxon>Pseudomonadati</taxon>
        <taxon>Verrucomicrobiota</taxon>
        <taxon>Verrucomicrobiia</taxon>
        <taxon>Verrucomicrobiales</taxon>
        <taxon>Rubritaleaceae</taxon>
        <taxon>Rubritalea</taxon>
    </lineage>
</organism>